<protein>
    <recommendedName>
        <fullName evidence="3">HNS binding protein</fullName>
    </recommendedName>
</protein>
<evidence type="ECO:0000313" key="1">
    <source>
        <dbReference type="EMBL" id="AHZ95007.1"/>
    </source>
</evidence>
<reference evidence="1 2" key="1">
    <citation type="journal article" date="2014" name="J. Basic Microbiol.">
        <title>Isolation and partial characterization of bacteriophages infecting Pseudomonas syringae pv. actinidiae, causal agent of kiwifruit bacterial canker.</title>
        <authorList>
            <person name="Di Lallo G."/>
            <person name="Evangelisti M."/>
            <person name="Mancuso F."/>
            <person name="Ferrante P."/>
            <person name="Marcelletti S."/>
            <person name="Tinari A."/>
            <person name="Superti F."/>
            <person name="Migliore L."/>
            <person name="D'Addabbo P."/>
            <person name="Frezza D."/>
            <person name="Scortichini M."/>
            <person name="Thaller M.C."/>
        </authorList>
    </citation>
    <scope>NUCLEOTIDE SEQUENCE [LARGE SCALE GENOMIC DNA]</scope>
</reference>
<dbReference type="OrthoDB" id="21540at10239"/>
<dbReference type="SMR" id="A0A059VFU7"/>
<proteinExistence type="predicted"/>
<dbReference type="Proteomes" id="UP000204268">
    <property type="component" value="Segment"/>
</dbReference>
<name>A0A059VFU7_9CAUD</name>
<keyword evidence="2" id="KW-1185">Reference proteome</keyword>
<evidence type="ECO:0008006" key="3">
    <source>
        <dbReference type="Google" id="ProtNLM"/>
    </source>
</evidence>
<dbReference type="KEGG" id="vg:19685912"/>
<evidence type="ECO:0000313" key="2">
    <source>
        <dbReference type="Proteomes" id="UP000204268"/>
    </source>
</evidence>
<dbReference type="GeneID" id="19685912"/>
<accession>A0A059VFU7</accession>
<sequence>MNEYLVTLWGLKKAARAYQSDFVRGRIALVNEAACRGHISCLSTAGKNMGFWSLTTSGQQFLAQYGGAL</sequence>
<gene>
    <name evidence="1" type="ORF">phiPSA2_26</name>
</gene>
<organism evidence="1 2">
    <name type="scientific">Pseudomonas phage phiPSA2</name>
    <dbReference type="NCBI Taxonomy" id="1500756"/>
    <lineage>
        <taxon>Viruses</taxon>
        <taxon>Duplodnaviria</taxon>
        <taxon>Heunggongvirae</taxon>
        <taxon>Uroviricota</taxon>
        <taxon>Caudoviricetes</taxon>
        <taxon>Autographivirales</taxon>
        <taxon>Autotranscriptaviridae</taxon>
        <taxon>Studiervirinae</taxon>
        <taxon>Ghunavirus</taxon>
        <taxon>Ghunavirus PSA2</taxon>
    </lineage>
</organism>
<dbReference type="EMBL" id="KJ507099">
    <property type="protein sequence ID" value="AHZ95007.1"/>
    <property type="molecule type" value="Genomic_DNA"/>
</dbReference>
<dbReference type="RefSeq" id="YP_009043254.1">
    <property type="nucleotide sequence ID" value="NC_024362.1"/>
</dbReference>